<keyword evidence="3" id="KW-1185">Reference proteome</keyword>
<evidence type="ECO:0000256" key="1">
    <source>
        <dbReference type="SAM" id="MobiDB-lite"/>
    </source>
</evidence>
<reference evidence="2 3" key="1">
    <citation type="submission" date="2021-06" db="EMBL/GenBank/DDBJ databases">
        <authorList>
            <person name="Palmer J.M."/>
        </authorList>
    </citation>
    <scope>NUCLEOTIDE SEQUENCE [LARGE SCALE GENOMIC DNA]</scope>
    <source>
        <strain evidence="2 3">GA_2019</strain>
        <tissue evidence="2">Muscle</tissue>
    </source>
</reference>
<dbReference type="Proteomes" id="UP001476798">
    <property type="component" value="Unassembled WGS sequence"/>
</dbReference>
<name>A0ABV0NRI1_9TELE</name>
<gene>
    <name evidence="2" type="ORF">GOODEAATRI_003327</name>
</gene>
<feature type="region of interest" description="Disordered" evidence="1">
    <location>
        <begin position="72"/>
        <end position="96"/>
    </location>
</feature>
<protein>
    <submittedName>
        <fullName evidence="2">Uncharacterized protein</fullName>
    </submittedName>
</protein>
<proteinExistence type="predicted"/>
<evidence type="ECO:0000313" key="2">
    <source>
        <dbReference type="EMBL" id="MEQ2174004.1"/>
    </source>
</evidence>
<accession>A0ABV0NRI1</accession>
<feature type="region of interest" description="Disordered" evidence="1">
    <location>
        <begin position="15"/>
        <end position="40"/>
    </location>
</feature>
<evidence type="ECO:0000313" key="3">
    <source>
        <dbReference type="Proteomes" id="UP001476798"/>
    </source>
</evidence>
<comment type="caution">
    <text evidence="2">The sequence shown here is derived from an EMBL/GenBank/DDBJ whole genome shotgun (WGS) entry which is preliminary data.</text>
</comment>
<organism evidence="2 3">
    <name type="scientific">Goodea atripinnis</name>
    <dbReference type="NCBI Taxonomy" id="208336"/>
    <lineage>
        <taxon>Eukaryota</taxon>
        <taxon>Metazoa</taxon>
        <taxon>Chordata</taxon>
        <taxon>Craniata</taxon>
        <taxon>Vertebrata</taxon>
        <taxon>Euteleostomi</taxon>
        <taxon>Actinopterygii</taxon>
        <taxon>Neopterygii</taxon>
        <taxon>Teleostei</taxon>
        <taxon>Neoteleostei</taxon>
        <taxon>Acanthomorphata</taxon>
        <taxon>Ovalentaria</taxon>
        <taxon>Atherinomorphae</taxon>
        <taxon>Cyprinodontiformes</taxon>
        <taxon>Goodeidae</taxon>
        <taxon>Goodea</taxon>
    </lineage>
</organism>
<dbReference type="EMBL" id="JAHRIO010050102">
    <property type="protein sequence ID" value="MEQ2174004.1"/>
    <property type="molecule type" value="Genomic_DNA"/>
</dbReference>
<sequence length="96" mass="10147">MAARSLLFGAVSRSEEAPLAASSLPTGRDEPACQVSDGDERVERGGWQLRGLPASLLGGQSPALLSRHAGLQASTSHQTHRMELQVRGDRSTNISP</sequence>
<feature type="compositionally biased region" description="Basic and acidic residues" evidence="1">
    <location>
        <begin position="80"/>
        <end position="90"/>
    </location>
</feature>